<name>D7FLZ4_ECTSI</name>
<feature type="compositionally biased region" description="Basic residues" evidence="1">
    <location>
        <begin position="21"/>
        <end position="31"/>
    </location>
</feature>
<sequence>MCWRETMAKTATLGRDPAAARCRRKRSRKRIPTTAPPPTAVASWRHPPLDALPRNPLLVALVVVALLGSVADAGGGSGNRGSESSVPWWYPSRDWGLPSDAVGSGGGEAGGGGGWTGLGVPRRRFREEAKLAEEFVASWVASGLAEEEERRGGSVVMPACDVLEAGNHTLRRLGASVDRCASPYYALPEIHPSQLVYTEVDPAEAAEKREREERAAARRKKRQQEAKKNNSKAGGSAGQSSGDGEEDHGDDEEEEDNFLGIFLFLKGDFFSVELENALTSIMPAYPRAWVVKANAPSFLSTTCTRSRSCFSSGTGT</sequence>
<protein>
    <submittedName>
        <fullName evidence="2">Uncharacterized protein</fullName>
    </submittedName>
</protein>
<dbReference type="InParanoid" id="D7FLZ4"/>
<feature type="region of interest" description="Disordered" evidence="1">
    <location>
        <begin position="206"/>
        <end position="253"/>
    </location>
</feature>
<dbReference type="EMBL" id="FN648158">
    <property type="protein sequence ID" value="CBJ29819.1"/>
    <property type="molecule type" value="Genomic_DNA"/>
</dbReference>
<evidence type="ECO:0000313" key="3">
    <source>
        <dbReference type="Proteomes" id="UP000002630"/>
    </source>
</evidence>
<evidence type="ECO:0000256" key="1">
    <source>
        <dbReference type="SAM" id="MobiDB-lite"/>
    </source>
</evidence>
<dbReference type="EMBL" id="FN649746">
    <property type="protein sequence ID" value="CBJ29819.1"/>
    <property type="molecule type" value="Genomic_DNA"/>
</dbReference>
<dbReference type="AlphaFoldDB" id="D7FLZ4"/>
<accession>D7FLZ4</accession>
<evidence type="ECO:0000313" key="2">
    <source>
        <dbReference type="EMBL" id="CBJ29819.1"/>
    </source>
</evidence>
<feature type="compositionally biased region" description="Basic and acidic residues" evidence="1">
    <location>
        <begin position="206"/>
        <end position="216"/>
    </location>
</feature>
<feature type="region of interest" description="Disordered" evidence="1">
    <location>
        <begin position="14"/>
        <end position="42"/>
    </location>
</feature>
<keyword evidence="3" id="KW-1185">Reference proteome</keyword>
<dbReference type="OrthoDB" id="10443102at2759"/>
<feature type="compositionally biased region" description="Acidic residues" evidence="1">
    <location>
        <begin position="243"/>
        <end position="253"/>
    </location>
</feature>
<reference evidence="2 3" key="1">
    <citation type="journal article" date="2010" name="Nature">
        <title>The Ectocarpus genome and the independent evolution of multicellularity in brown algae.</title>
        <authorList>
            <person name="Cock J.M."/>
            <person name="Sterck L."/>
            <person name="Rouze P."/>
            <person name="Scornet D."/>
            <person name="Allen A.E."/>
            <person name="Amoutzias G."/>
            <person name="Anthouard V."/>
            <person name="Artiguenave F."/>
            <person name="Aury J.M."/>
            <person name="Badger J.H."/>
            <person name="Beszteri B."/>
            <person name="Billiau K."/>
            <person name="Bonnet E."/>
            <person name="Bothwell J.H."/>
            <person name="Bowler C."/>
            <person name="Boyen C."/>
            <person name="Brownlee C."/>
            <person name="Carrano C.J."/>
            <person name="Charrier B."/>
            <person name="Cho G.Y."/>
            <person name="Coelho S.M."/>
            <person name="Collen J."/>
            <person name="Corre E."/>
            <person name="Da Silva C."/>
            <person name="Delage L."/>
            <person name="Delaroque N."/>
            <person name="Dittami S.M."/>
            <person name="Doulbeau S."/>
            <person name="Elias M."/>
            <person name="Farnham G."/>
            <person name="Gachon C.M."/>
            <person name="Gschloessl B."/>
            <person name="Heesch S."/>
            <person name="Jabbari K."/>
            <person name="Jubin C."/>
            <person name="Kawai H."/>
            <person name="Kimura K."/>
            <person name="Kloareg B."/>
            <person name="Kupper F.C."/>
            <person name="Lang D."/>
            <person name="Le Bail A."/>
            <person name="Leblanc C."/>
            <person name="Lerouge P."/>
            <person name="Lohr M."/>
            <person name="Lopez P.J."/>
            <person name="Martens C."/>
            <person name="Maumus F."/>
            <person name="Michel G."/>
            <person name="Miranda-Saavedra D."/>
            <person name="Morales J."/>
            <person name="Moreau H."/>
            <person name="Motomura T."/>
            <person name="Nagasato C."/>
            <person name="Napoli C.A."/>
            <person name="Nelson D.R."/>
            <person name="Nyvall-Collen P."/>
            <person name="Peters A.F."/>
            <person name="Pommier C."/>
            <person name="Potin P."/>
            <person name="Poulain J."/>
            <person name="Quesneville H."/>
            <person name="Read B."/>
            <person name="Rensing S.A."/>
            <person name="Ritter A."/>
            <person name="Rousvoal S."/>
            <person name="Samanta M."/>
            <person name="Samson G."/>
            <person name="Schroeder D.C."/>
            <person name="Segurens B."/>
            <person name="Strittmatter M."/>
            <person name="Tonon T."/>
            <person name="Tregear J.W."/>
            <person name="Valentin K."/>
            <person name="von Dassow P."/>
            <person name="Yamagishi T."/>
            <person name="Van de Peer Y."/>
            <person name="Wincker P."/>
        </authorList>
    </citation>
    <scope>NUCLEOTIDE SEQUENCE [LARGE SCALE GENOMIC DNA]</scope>
    <source>
        <strain evidence="3">Ec32 / CCAP1310/4</strain>
    </source>
</reference>
<organism evidence="2 3">
    <name type="scientific">Ectocarpus siliculosus</name>
    <name type="common">Brown alga</name>
    <name type="synonym">Conferva siliculosa</name>
    <dbReference type="NCBI Taxonomy" id="2880"/>
    <lineage>
        <taxon>Eukaryota</taxon>
        <taxon>Sar</taxon>
        <taxon>Stramenopiles</taxon>
        <taxon>Ochrophyta</taxon>
        <taxon>PX clade</taxon>
        <taxon>Phaeophyceae</taxon>
        <taxon>Ectocarpales</taxon>
        <taxon>Ectocarpaceae</taxon>
        <taxon>Ectocarpus</taxon>
    </lineage>
</organism>
<gene>
    <name evidence="2" type="ORF">Esi_0162_0044</name>
</gene>
<proteinExistence type="predicted"/>
<dbReference type="Proteomes" id="UP000002630">
    <property type="component" value="Linkage Group LG21"/>
</dbReference>